<name>A0A5K3FQ84_MESCO</name>
<dbReference type="Gene3D" id="1.10.287.110">
    <property type="entry name" value="DnaJ domain"/>
    <property type="match status" value="1"/>
</dbReference>
<dbReference type="GO" id="GO:0007032">
    <property type="term" value="P:endosome organization"/>
    <property type="evidence" value="ECO:0007669"/>
    <property type="project" value="InterPro"/>
</dbReference>
<dbReference type="PANTHER" id="PTHR36983:SF2">
    <property type="entry name" value="DNAJ HOMOLOG SUBFAMILY C MEMBER 13"/>
    <property type="match status" value="1"/>
</dbReference>
<dbReference type="PROSITE" id="PS50076">
    <property type="entry name" value="DNAJ_2"/>
    <property type="match status" value="1"/>
</dbReference>
<dbReference type="InterPro" id="IPR044978">
    <property type="entry name" value="GRV2/DNAJC13"/>
</dbReference>
<dbReference type="GO" id="GO:0010008">
    <property type="term" value="C:endosome membrane"/>
    <property type="evidence" value="ECO:0007669"/>
    <property type="project" value="TreeGrafter"/>
</dbReference>
<evidence type="ECO:0000313" key="2">
    <source>
        <dbReference type="WBParaSite" id="MCU_010572-RC"/>
    </source>
</evidence>
<feature type="domain" description="J" evidence="1">
    <location>
        <begin position="1"/>
        <end position="55"/>
    </location>
</feature>
<reference evidence="2" key="1">
    <citation type="submission" date="2019-11" db="UniProtKB">
        <authorList>
            <consortium name="WormBaseParasite"/>
        </authorList>
    </citation>
    <scope>IDENTIFICATION</scope>
</reference>
<proteinExistence type="predicted"/>
<sequence length="913" mass="101663">MKYHPDKNPNGQAKFHAINSAYNFLCNRSRISDGPNRRHIQLLIRSQSILYNRYRRELAPHKYAGYPMLIRTIRMEVEDESLFMKQSNDGDKTSSKTAELLSYATELAYETVATSALNAEELRREGGLQTLQDAFARCSALLSLDDALNNPLAVSVCCHVTGFFTVSTKFPASRECIHEIPQITRDILRLLYYKNLPRLCCQAAACIAAFCDDFWLCSKVYENGGMYMLLYHVLAYDFTLEESGVDTSSATNTQLTLNRLSLLCLWATSRLLHGCSAIASPDESPHEGPPVEQALNRLVTPHIARKLAALGAMKAPTPVANIDRLLDGDFLSAASESGQALRRLAKLLTINSATPCFIWDNQCRAELTAFLDDQVSRLVKTGEADLEAVKAFAHKKFQGELLIGEIFVRIFNKQSTFPLDNSRSFAIDLLHYLEKEVALLPTTSDGLPATTQRVNHIESALEALRNVIRSYAGVEIQCIGHFSILFAILDMNGYTNMKLRSVEVLHSASKNPECLNDIHASKLLVGAVMLFRALPQAQIPLVDFFNHAIAVNALLKELVYAGGLVYLLETIVTSEMRDVRTACVSFLSRCMANAQLGRRIQALLGQFVPAIFPETIRDTPEQFIPLFDVADHQNPELIWNQACRERLSEAIIDMCNKFAKQQQSNRSLRWSLPDSYSVSYVSAISESLLSQGLLTESDISSLEASGGLVVVSGVYLHLYVNQPGWMLRQPDQVLDGLMEKLLDTFRGLPSSAQLLRLLNRATVQLLTDRPGLLDGLPRKGYPHRLFDLFPTVNEPEGAKTCALLLHRMSVSKLCVGAMTERETMAGYLHVMRHCIGEELGTVGECLFNIFNTTGCDPLVAQALKCDLIDYLLQTLHQGLPVTVREPGQCRAYIVKALKVMQKNPVYGTKVRSS</sequence>
<dbReference type="CDD" id="cd06257">
    <property type="entry name" value="DnaJ"/>
    <property type="match status" value="1"/>
</dbReference>
<dbReference type="InterPro" id="IPR036869">
    <property type="entry name" value="J_dom_sf"/>
</dbReference>
<dbReference type="PANTHER" id="PTHR36983">
    <property type="entry name" value="DNAJ HOMOLOG SUBFAMILY C MEMBER 13"/>
    <property type="match status" value="1"/>
</dbReference>
<organism evidence="2">
    <name type="scientific">Mesocestoides corti</name>
    <name type="common">Flatworm</name>
    <dbReference type="NCBI Taxonomy" id="53468"/>
    <lineage>
        <taxon>Eukaryota</taxon>
        <taxon>Metazoa</taxon>
        <taxon>Spiralia</taxon>
        <taxon>Lophotrochozoa</taxon>
        <taxon>Platyhelminthes</taxon>
        <taxon>Cestoda</taxon>
        <taxon>Eucestoda</taxon>
        <taxon>Cyclophyllidea</taxon>
        <taxon>Mesocestoididae</taxon>
        <taxon>Mesocestoides</taxon>
    </lineage>
</organism>
<protein>
    <submittedName>
        <fullName evidence="2">J domain-containing protein</fullName>
    </submittedName>
</protein>
<dbReference type="WBParaSite" id="MCU_010572-RC">
    <property type="protein sequence ID" value="MCU_010572-RC"/>
    <property type="gene ID" value="MCU_010572"/>
</dbReference>
<dbReference type="InterPro" id="IPR016024">
    <property type="entry name" value="ARM-type_fold"/>
</dbReference>
<evidence type="ECO:0000259" key="1">
    <source>
        <dbReference type="PROSITE" id="PS50076"/>
    </source>
</evidence>
<dbReference type="SUPFAM" id="SSF46565">
    <property type="entry name" value="Chaperone J-domain"/>
    <property type="match status" value="1"/>
</dbReference>
<dbReference type="AlphaFoldDB" id="A0A5K3FQ84"/>
<accession>A0A5K3FQ84</accession>
<dbReference type="GO" id="GO:0006898">
    <property type="term" value="P:receptor-mediated endocytosis"/>
    <property type="evidence" value="ECO:0007669"/>
    <property type="project" value="TreeGrafter"/>
</dbReference>
<dbReference type="InterPro" id="IPR001623">
    <property type="entry name" value="DnaJ_domain"/>
</dbReference>
<dbReference type="SUPFAM" id="SSF48371">
    <property type="entry name" value="ARM repeat"/>
    <property type="match status" value="1"/>
</dbReference>
<dbReference type="GO" id="GO:2000641">
    <property type="term" value="P:regulation of early endosome to late endosome transport"/>
    <property type="evidence" value="ECO:0007669"/>
    <property type="project" value="InterPro"/>
</dbReference>